<dbReference type="Proteomes" id="UP001458880">
    <property type="component" value="Unassembled WGS sequence"/>
</dbReference>
<comment type="caution">
    <text evidence="2">The sequence shown here is derived from an EMBL/GenBank/DDBJ whole genome shotgun (WGS) entry which is preliminary data.</text>
</comment>
<evidence type="ECO:0000313" key="2">
    <source>
        <dbReference type="EMBL" id="KAK9738744.1"/>
    </source>
</evidence>
<feature type="compositionally biased region" description="Acidic residues" evidence="1">
    <location>
        <begin position="39"/>
        <end position="49"/>
    </location>
</feature>
<proteinExistence type="predicted"/>
<feature type="region of interest" description="Disordered" evidence="1">
    <location>
        <begin position="22"/>
        <end position="150"/>
    </location>
</feature>
<sequence length="150" mass="17314">MNSRGAKILALLDKDEVQQIKTPETINSPALYQTAHDEEGSDLSDCDESLIDKNYEPNISDFSDSLSSSLEIEVQNTEQEEPSAEQAKPTKKNRWRKASLEIEVQNTEQEEPSAEQAKPTKKNRWRKAKPETWKKHKNRKLRDECLPYKN</sequence>
<evidence type="ECO:0000313" key="3">
    <source>
        <dbReference type="Proteomes" id="UP001458880"/>
    </source>
</evidence>
<feature type="compositionally biased region" description="Low complexity" evidence="1">
    <location>
        <begin position="60"/>
        <end position="70"/>
    </location>
</feature>
<feature type="compositionally biased region" description="Polar residues" evidence="1">
    <location>
        <begin position="22"/>
        <end position="31"/>
    </location>
</feature>
<protein>
    <submittedName>
        <fullName evidence="2">Uncharacterized protein</fullName>
    </submittedName>
</protein>
<name>A0AAW1LXD6_POPJA</name>
<dbReference type="EMBL" id="JASPKY010000083">
    <property type="protein sequence ID" value="KAK9738744.1"/>
    <property type="molecule type" value="Genomic_DNA"/>
</dbReference>
<feature type="compositionally biased region" description="Basic and acidic residues" evidence="1">
    <location>
        <begin position="141"/>
        <end position="150"/>
    </location>
</feature>
<gene>
    <name evidence="2" type="ORF">QE152_g9585</name>
</gene>
<evidence type="ECO:0000256" key="1">
    <source>
        <dbReference type="SAM" id="MobiDB-lite"/>
    </source>
</evidence>
<dbReference type="AlphaFoldDB" id="A0AAW1LXD6"/>
<reference evidence="2 3" key="1">
    <citation type="journal article" date="2024" name="BMC Genomics">
        <title>De novo assembly and annotation of Popillia japonica's genome with initial clues to its potential as an invasive pest.</title>
        <authorList>
            <person name="Cucini C."/>
            <person name="Boschi S."/>
            <person name="Funari R."/>
            <person name="Cardaioli E."/>
            <person name="Iannotti N."/>
            <person name="Marturano G."/>
            <person name="Paoli F."/>
            <person name="Bruttini M."/>
            <person name="Carapelli A."/>
            <person name="Frati F."/>
            <person name="Nardi F."/>
        </authorList>
    </citation>
    <scope>NUCLEOTIDE SEQUENCE [LARGE SCALE GENOMIC DNA]</scope>
    <source>
        <strain evidence="2">DMR45628</strain>
    </source>
</reference>
<accession>A0AAW1LXD6</accession>
<keyword evidence="3" id="KW-1185">Reference proteome</keyword>
<organism evidence="2 3">
    <name type="scientific">Popillia japonica</name>
    <name type="common">Japanese beetle</name>
    <dbReference type="NCBI Taxonomy" id="7064"/>
    <lineage>
        <taxon>Eukaryota</taxon>
        <taxon>Metazoa</taxon>
        <taxon>Ecdysozoa</taxon>
        <taxon>Arthropoda</taxon>
        <taxon>Hexapoda</taxon>
        <taxon>Insecta</taxon>
        <taxon>Pterygota</taxon>
        <taxon>Neoptera</taxon>
        <taxon>Endopterygota</taxon>
        <taxon>Coleoptera</taxon>
        <taxon>Polyphaga</taxon>
        <taxon>Scarabaeiformia</taxon>
        <taxon>Scarabaeidae</taxon>
        <taxon>Rutelinae</taxon>
        <taxon>Popillia</taxon>
    </lineage>
</organism>